<dbReference type="GO" id="GO:0003677">
    <property type="term" value="F:DNA binding"/>
    <property type="evidence" value="ECO:0007669"/>
    <property type="project" value="UniProtKB-KW"/>
</dbReference>
<feature type="domain" description="RNA polymerase sigma-70 region 4" evidence="7">
    <location>
        <begin position="134"/>
        <end position="179"/>
    </location>
</feature>
<evidence type="ECO:0000256" key="5">
    <source>
        <dbReference type="ARBA" id="ARBA00023163"/>
    </source>
</evidence>
<dbReference type="NCBIfam" id="TIGR02937">
    <property type="entry name" value="sigma70-ECF"/>
    <property type="match status" value="1"/>
</dbReference>
<comment type="caution">
    <text evidence="8">The sequence shown here is derived from an EMBL/GenBank/DDBJ whole genome shotgun (WGS) entry which is preliminary data.</text>
</comment>
<comment type="similarity">
    <text evidence="1">Belongs to the sigma-70 factor family. ECF subfamily.</text>
</comment>
<dbReference type="InterPro" id="IPR014284">
    <property type="entry name" value="RNA_pol_sigma-70_dom"/>
</dbReference>
<keyword evidence="5" id="KW-0804">Transcription</keyword>
<evidence type="ECO:0000256" key="1">
    <source>
        <dbReference type="ARBA" id="ARBA00010641"/>
    </source>
</evidence>
<dbReference type="PANTHER" id="PTHR43133:SF51">
    <property type="entry name" value="RNA POLYMERASE SIGMA FACTOR"/>
    <property type="match status" value="1"/>
</dbReference>
<organism evidence="8 9">
    <name type="scientific">Candidatus Allocopromorpha excrementipullorum</name>
    <dbReference type="NCBI Taxonomy" id="2840743"/>
    <lineage>
        <taxon>Bacteria</taxon>
        <taxon>Bacillati</taxon>
        <taxon>Bacillota</taxon>
        <taxon>Clostridia</taxon>
        <taxon>Eubacteriales</taxon>
        <taxon>Eubacteriaceae</taxon>
        <taxon>Eubacteriaceae incertae sedis</taxon>
        <taxon>Candidatus Allocopromorpha</taxon>
    </lineage>
</organism>
<evidence type="ECO:0000313" key="8">
    <source>
        <dbReference type="EMBL" id="HIU96201.1"/>
    </source>
</evidence>
<evidence type="ECO:0000259" key="7">
    <source>
        <dbReference type="Pfam" id="PF04545"/>
    </source>
</evidence>
<name>A0A9D1N790_9FIRM</name>
<dbReference type="Gene3D" id="1.20.140.160">
    <property type="match status" value="1"/>
</dbReference>
<evidence type="ECO:0000256" key="4">
    <source>
        <dbReference type="ARBA" id="ARBA00023125"/>
    </source>
</evidence>
<keyword evidence="2" id="KW-0805">Transcription regulation</keyword>
<dbReference type="GO" id="GO:0016987">
    <property type="term" value="F:sigma factor activity"/>
    <property type="evidence" value="ECO:0007669"/>
    <property type="project" value="UniProtKB-KW"/>
</dbReference>
<dbReference type="AlphaFoldDB" id="A0A9D1N790"/>
<reference evidence="8" key="2">
    <citation type="journal article" date="2021" name="PeerJ">
        <title>Extensive microbial diversity within the chicken gut microbiome revealed by metagenomics and culture.</title>
        <authorList>
            <person name="Gilroy R."/>
            <person name="Ravi A."/>
            <person name="Getino M."/>
            <person name="Pursley I."/>
            <person name="Horton D.L."/>
            <person name="Alikhan N.F."/>
            <person name="Baker D."/>
            <person name="Gharbi K."/>
            <person name="Hall N."/>
            <person name="Watson M."/>
            <person name="Adriaenssens E.M."/>
            <person name="Foster-Nyarko E."/>
            <person name="Jarju S."/>
            <person name="Secka A."/>
            <person name="Antonio M."/>
            <person name="Oren A."/>
            <person name="Chaudhuri R.R."/>
            <person name="La Ragione R."/>
            <person name="Hildebrand F."/>
            <person name="Pallen M.J."/>
        </authorList>
    </citation>
    <scope>NUCLEOTIDE SEQUENCE</scope>
    <source>
        <strain evidence="8">ChiSjej4B22-8349</strain>
    </source>
</reference>
<feature type="domain" description="RNA polymerase sigma-70 region 2" evidence="6">
    <location>
        <begin position="21"/>
        <end position="81"/>
    </location>
</feature>
<dbReference type="SUPFAM" id="SSF88946">
    <property type="entry name" value="Sigma2 domain of RNA polymerase sigma factors"/>
    <property type="match status" value="1"/>
</dbReference>
<sequence length="193" mass="22468">MQYRKKNGRLGFYLRNIADRKTDVYRIILDSTGDHHAAEELTQEVMEKSWRSLDSLRDRDKCWQWIKGIIRNEIKGYFRGKGLEQRYLASAEWADEYAAGEGEPAESIARAEEDVLEILVRQDEKRILVKAVSLLDEREQQIIRLHLVGELTLKEVSEIICTGYDCTRAIYSRSLKKLKRIYLELEEGGEAGE</sequence>
<dbReference type="PANTHER" id="PTHR43133">
    <property type="entry name" value="RNA POLYMERASE ECF-TYPE SIGMA FACTO"/>
    <property type="match status" value="1"/>
</dbReference>
<dbReference type="InterPro" id="IPR013325">
    <property type="entry name" value="RNA_pol_sigma_r2"/>
</dbReference>
<accession>A0A9D1N790</accession>
<reference evidence="8" key="1">
    <citation type="submission" date="2020-10" db="EMBL/GenBank/DDBJ databases">
        <authorList>
            <person name="Gilroy R."/>
        </authorList>
    </citation>
    <scope>NUCLEOTIDE SEQUENCE</scope>
    <source>
        <strain evidence="8">ChiSjej4B22-8349</strain>
    </source>
</reference>
<keyword evidence="3" id="KW-0731">Sigma factor</keyword>
<evidence type="ECO:0000256" key="3">
    <source>
        <dbReference type="ARBA" id="ARBA00023082"/>
    </source>
</evidence>
<dbReference type="Pfam" id="PF04545">
    <property type="entry name" value="Sigma70_r4"/>
    <property type="match status" value="1"/>
</dbReference>
<dbReference type="InterPro" id="IPR007630">
    <property type="entry name" value="RNA_pol_sigma70_r4"/>
</dbReference>
<dbReference type="GO" id="GO:0006352">
    <property type="term" value="P:DNA-templated transcription initiation"/>
    <property type="evidence" value="ECO:0007669"/>
    <property type="project" value="InterPro"/>
</dbReference>
<protein>
    <submittedName>
        <fullName evidence="8">Sigma-70 family RNA polymerase sigma factor</fullName>
    </submittedName>
</protein>
<dbReference type="Proteomes" id="UP000824130">
    <property type="component" value="Unassembled WGS sequence"/>
</dbReference>
<dbReference type="SUPFAM" id="SSF88659">
    <property type="entry name" value="Sigma3 and sigma4 domains of RNA polymerase sigma factors"/>
    <property type="match status" value="1"/>
</dbReference>
<evidence type="ECO:0000259" key="6">
    <source>
        <dbReference type="Pfam" id="PF04542"/>
    </source>
</evidence>
<gene>
    <name evidence="8" type="ORF">IAD25_05745</name>
</gene>
<dbReference type="Gene3D" id="1.10.1740.10">
    <property type="match status" value="1"/>
</dbReference>
<dbReference type="InterPro" id="IPR039425">
    <property type="entry name" value="RNA_pol_sigma-70-like"/>
</dbReference>
<dbReference type="InterPro" id="IPR007627">
    <property type="entry name" value="RNA_pol_sigma70_r2"/>
</dbReference>
<dbReference type="InterPro" id="IPR013324">
    <property type="entry name" value="RNA_pol_sigma_r3/r4-like"/>
</dbReference>
<keyword evidence="4" id="KW-0238">DNA-binding</keyword>
<evidence type="ECO:0000313" key="9">
    <source>
        <dbReference type="Proteomes" id="UP000824130"/>
    </source>
</evidence>
<proteinExistence type="inferred from homology"/>
<dbReference type="Pfam" id="PF04542">
    <property type="entry name" value="Sigma70_r2"/>
    <property type="match status" value="1"/>
</dbReference>
<dbReference type="EMBL" id="DVOB01000125">
    <property type="protein sequence ID" value="HIU96201.1"/>
    <property type="molecule type" value="Genomic_DNA"/>
</dbReference>
<evidence type="ECO:0000256" key="2">
    <source>
        <dbReference type="ARBA" id="ARBA00023015"/>
    </source>
</evidence>